<dbReference type="InterPro" id="IPR013783">
    <property type="entry name" value="Ig-like_fold"/>
</dbReference>
<comment type="caution">
    <text evidence="3">The sequence shown here is derived from an EMBL/GenBank/DDBJ whole genome shotgun (WGS) entry which is preliminary data.</text>
</comment>
<sequence length="272" mass="28081">MSHTRRVVSVVPLVRVYGGPIMRTTVGSLPPAVYWRRRAVVLGAVLLGIIVLFVSCSGDDKDDQRGKGASPSSQLPTPAPATDSGSPSTEPTFLDGVPGGNGPSLPALGDLESKTPGVDDGSGSGSADNGQNTNVTVPADGSCADTEMTVVPAASPTTFKRGATVELSLTVKNTGTRTCSRDVGAGPQELYIDSGGRQYWSSDKCSDQKGSDVRQFAPGDARTYKVSWNGRQSSSCAGNAASGPTPPQGQFDLRARLGTLRSEPIVLTILAS</sequence>
<keyword evidence="4" id="KW-1185">Reference proteome</keyword>
<dbReference type="GO" id="GO:0005975">
    <property type="term" value="P:carbohydrate metabolic process"/>
    <property type="evidence" value="ECO:0007669"/>
    <property type="project" value="UniProtKB-ARBA"/>
</dbReference>
<gene>
    <name evidence="3" type="ORF">Ato02nite_101290</name>
</gene>
<reference evidence="3 4" key="1">
    <citation type="submission" date="2021-03" db="EMBL/GenBank/DDBJ databases">
        <title>Whole genome shotgun sequence of Actinoplanes toevensis NBRC 105298.</title>
        <authorList>
            <person name="Komaki H."/>
            <person name="Tamura T."/>
        </authorList>
    </citation>
    <scope>NUCLEOTIDE SEQUENCE [LARGE SCALE GENOMIC DNA]</scope>
    <source>
        <strain evidence="3 4">NBRC 105298</strain>
    </source>
</reference>
<evidence type="ECO:0000256" key="1">
    <source>
        <dbReference type="SAM" id="MobiDB-lite"/>
    </source>
</evidence>
<feature type="transmembrane region" description="Helical" evidence="2">
    <location>
        <begin position="34"/>
        <end position="55"/>
    </location>
</feature>
<feature type="compositionally biased region" description="Low complexity" evidence="1">
    <location>
        <begin position="118"/>
        <end position="130"/>
    </location>
</feature>
<evidence type="ECO:0000313" key="4">
    <source>
        <dbReference type="Proteomes" id="UP000677082"/>
    </source>
</evidence>
<dbReference type="AlphaFoldDB" id="A0A919WDX9"/>
<protein>
    <submittedName>
        <fullName evidence="3">Uncharacterized protein</fullName>
    </submittedName>
</protein>
<dbReference type="EMBL" id="BOQN01000266">
    <property type="protein sequence ID" value="GIM98336.1"/>
    <property type="molecule type" value="Genomic_DNA"/>
</dbReference>
<keyword evidence="2" id="KW-0812">Transmembrane</keyword>
<accession>A0A919WDX9</accession>
<dbReference type="Gene3D" id="2.60.40.10">
    <property type="entry name" value="Immunoglobulins"/>
    <property type="match status" value="1"/>
</dbReference>
<keyword evidence="2" id="KW-1133">Transmembrane helix</keyword>
<evidence type="ECO:0000313" key="3">
    <source>
        <dbReference type="EMBL" id="GIM98336.1"/>
    </source>
</evidence>
<feature type="region of interest" description="Disordered" evidence="1">
    <location>
        <begin position="232"/>
        <end position="251"/>
    </location>
</feature>
<keyword evidence="2" id="KW-0472">Membrane</keyword>
<name>A0A919WDX9_9ACTN</name>
<organism evidence="3 4">
    <name type="scientific">Paractinoplanes toevensis</name>
    <dbReference type="NCBI Taxonomy" id="571911"/>
    <lineage>
        <taxon>Bacteria</taxon>
        <taxon>Bacillati</taxon>
        <taxon>Actinomycetota</taxon>
        <taxon>Actinomycetes</taxon>
        <taxon>Micromonosporales</taxon>
        <taxon>Micromonosporaceae</taxon>
        <taxon>Paractinoplanes</taxon>
    </lineage>
</organism>
<dbReference type="Proteomes" id="UP000677082">
    <property type="component" value="Unassembled WGS sequence"/>
</dbReference>
<evidence type="ECO:0000256" key="2">
    <source>
        <dbReference type="SAM" id="Phobius"/>
    </source>
</evidence>
<proteinExistence type="predicted"/>
<feature type="region of interest" description="Disordered" evidence="1">
    <location>
        <begin position="60"/>
        <end position="142"/>
    </location>
</feature>